<dbReference type="PANTHER" id="PTHR47209:SF1">
    <property type="entry name" value="OS06G0639500 PROTEIN"/>
    <property type="match status" value="1"/>
</dbReference>
<dbReference type="GO" id="GO:0005524">
    <property type="term" value="F:ATP binding"/>
    <property type="evidence" value="ECO:0007669"/>
    <property type="project" value="InterPro"/>
</dbReference>
<dbReference type="Pfam" id="PF07714">
    <property type="entry name" value="PK_Tyr_Ser-Thr"/>
    <property type="match status" value="1"/>
</dbReference>
<dbReference type="GO" id="GO:0004672">
    <property type="term" value="F:protein kinase activity"/>
    <property type="evidence" value="ECO:0007669"/>
    <property type="project" value="InterPro"/>
</dbReference>
<organism evidence="2 3">
    <name type="scientific">Brassica cretica</name>
    <name type="common">Mustard</name>
    <dbReference type="NCBI Taxonomy" id="69181"/>
    <lineage>
        <taxon>Eukaryota</taxon>
        <taxon>Viridiplantae</taxon>
        <taxon>Streptophyta</taxon>
        <taxon>Embryophyta</taxon>
        <taxon>Tracheophyta</taxon>
        <taxon>Spermatophyta</taxon>
        <taxon>Magnoliopsida</taxon>
        <taxon>eudicotyledons</taxon>
        <taxon>Gunneridae</taxon>
        <taxon>Pentapetalae</taxon>
        <taxon>rosids</taxon>
        <taxon>malvids</taxon>
        <taxon>Brassicales</taxon>
        <taxon>Brassicaceae</taxon>
        <taxon>Brassiceae</taxon>
        <taxon>Brassica</taxon>
    </lineage>
</organism>
<gene>
    <name evidence="2" type="ORF">F2Q68_00029052</name>
</gene>
<dbReference type="PANTHER" id="PTHR47209">
    <property type="entry name" value="OS06G0639500 PROTEIN"/>
    <property type="match status" value="1"/>
</dbReference>
<name>A0A8S9GIN4_BRACR</name>
<dbReference type="PROSITE" id="PS50011">
    <property type="entry name" value="PROTEIN_KINASE_DOM"/>
    <property type="match status" value="1"/>
</dbReference>
<dbReference type="InterPro" id="IPR001245">
    <property type="entry name" value="Ser-Thr/Tyr_kinase_cat_dom"/>
</dbReference>
<comment type="caution">
    <text evidence="2">The sequence shown here is derived from an EMBL/GenBank/DDBJ whole genome shotgun (WGS) entry which is preliminary data.</text>
</comment>
<dbReference type="SUPFAM" id="SSF56112">
    <property type="entry name" value="Protein kinase-like (PK-like)"/>
    <property type="match status" value="1"/>
</dbReference>
<dbReference type="InterPro" id="IPR053293">
    <property type="entry name" value="OCM_Kinase"/>
</dbReference>
<dbReference type="AlphaFoldDB" id="A0A8S9GIN4"/>
<evidence type="ECO:0000259" key="1">
    <source>
        <dbReference type="PROSITE" id="PS50011"/>
    </source>
</evidence>
<reference evidence="2" key="1">
    <citation type="submission" date="2019-12" db="EMBL/GenBank/DDBJ databases">
        <title>Genome sequencing and annotation of Brassica cretica.</title>
        <authorList>
            <person name="Studholme D.J."/>
            <person name="Sarris P.F."/>
        </authorList>
    </citation>
    <scope>NUCLEOTIDE SEQUENCE</scope>
    <source>
        <strain evidence="2">PFS-001/15</strain>
        <tissue evidence="2">Leaf</tissue>
    </source>
</reference>
<proteinExistence type="predicted"/>
<dbReference type="Gene3D" id="1.10.510.10">
    <property type="entry name" value="Transferase(Phosphotransferase) domain 1"/>
    <property type="match status" value="1"/>
</dbReference>
<accession>A0A8S9GIN4</accession>
<evidence type="ECO:0000313" key="2">
    <source>
        <dbReference type="EMBL" id="KAF2543612.1"/>
    </source>
</evidence>
<evidence type="ECO:0000313" key="3">
    <source>
        <dbReference type="Proteomes" id="UP000712281"/>
    </source>
</evidence>
<protein>
    <recommendedName>
        <fullName evidence="1">Protein kinase domain-containing protein</fullName>
    </recommendedName>
</protein>
<dbReference type="EMBL" id="QGKW02002005">
    <property type="protein sequence ID" value="KAF2543612.1"/>
    <property type="molecule type" value="Genomic_DNA"/>
</dbReference>
<dbReference type="Proteomes" id="UP000712281">
    <property type="component" value="Unassembled WGS sequence"/>
</dbReference>
<dbReference type="InterPro" id="IPR011009">
    <property type="entry name" value="Kinase-like_dom_sf"/>
</dbReference>
<feature type="domain" description="Protein kinase" evidence="1">
    <location>
        <begin position="39"/>
        <end position="164"/>
    </location>
</feature>
<dbReference type="InterPro" id="IPR000719">
    <property type="entry name" value="Prot_kinase_dom"/>
</dbReference>
<sequence>MASTIAAQKPDDSEYEIIEGGSESALATGTSPWMNSATLKLRHRIGRGPFGDVWLATHHQSTEDYDEHHEVAIKMLHPIKEDQRKVVVDKFEDLFSKCQGVESVCLLRGVSSISGRICIIMKFYEGCVGDKMARLRGGKLSLPDVLRDLGAALKGVSDSQSQAL</sequence>